<keyword evidence="2" id="KW-1185">Reference proteome</keyword>
<reference evidence="1 2" key="1">
    <citation type="submission" date="2024-09" db="EMBL/GenBank/DDBJ databases">
        <title>Rethinking Asexuality: The Enigmatic Case of Functional Sexual Genes in Lepraria (Stereocaulaceae).</title>
        <authorList>
            <person name="Doellman M."/>
            <person name="Sun Y."/>
            <person name="Barcenas-Pena A."/>
            <person name="Lumbsch H.T."/>
            <person name="Grewe F."/>
        </authorList>
    </citation>
    <scope>NUCLEOTIDE SEQUENCE [LARGE SCALE GENOMIC DNA]</scope>
    <source>
        <strain evidence="1 2">Mercado 3170</strain>
    </source>
</reference>
<comment type="caution">
    <text evidence="1">The sequence shown here is derived from an EMBL/GenBank/DDBJ whole genome shotgun (WGS) entry which is preliminary data.</text>
</comment>
<dbReference type="Proteomes" id="UP001590950">
    <property type="component" value="Unassembled WGS sequence"/>
</dbReference>
<accession>A0ABR4A8U4</accession>
<sequence length="128" mass="14105">MQMLTEPRGSLGVLGVDYLPCVQTLGMWPLNNALSITRPSNNFITMTEFDEAEEAVSSLVEGFALGSASLVSLSALIKHISADALPQFPSMYLPNPSYLHTARYVCSIQDNSRHLRIRLFTTPPPRLP</sequence>
<name>A0ABR4A8U4_9LECA</name>
<evidence type="ECO:0000313" key="1">
    <source>
        <dbReference type="EMBL" id="KAL2041493.1"/>
    </source>
</evidence>
<protein>
    <submittedName>
        <fullName evidence="1">Uncharacterized protein</fullName>
    </submittedName>
</protein>
<organism evidence="1 2">
    <name type="scientific">Stereocaulon virgatum</name>
    <dbReference type="NCBI Taxonomy" id="373712"/>
    <lineage>
        <taxon>Eukaryota</taxon>
        <taxon>Fungi</taxon>
        <taxon>Dikarya</taxon>
        <taxon>Ascomycota</taxon>
        <taxon>Pezizomycotina</taxon>
        <taxon>Lecanoromycetes</taxon>
        <taxon>OSLEUM clade</taxon>
        <taxon>Lecanoromycetidae</taxon>
        <taxon>Lecanorales</taxon>
        <taxon>Lecanorineae</taxon>
        <taxon>Stereocaulaceae</taxon>
        <taxon>Stereocaulon</taxon>
    </lineage>
</organism>
<gene>
    <name evidence="1" type="ORF">N7G274_005875</name>
</gene>
<dbReference type="EMBL" id="JBEFKJ010000017">
    <property type="protein sequence ID" value="KAL2041493.1"/>
    <property type="molecule type" value="Genomic_DNA"/>
</dbReference>
<proteinExistence type="predicted"/>
<evidence type="ECO:0000313" key="2">
    <source>
        <dbReference type="Proteomes" id="UP001590950"/>
    </source>
</evidence>